<comment type="subcellular location">
    <subcellularLocation>
        <location evidence="2">Cell membrane</location>
        <topology evidence="2">Lipid-anchor</topology>
        <topology evidence="2">GPI-anchor</topology>
    </subcellularLocation>
</comment>
<comment type="function">
    <text evidence="1">VSG forms a coat on the surface of the parasite. The trypanosome evades the immune response of the host by expressing a series of antigenically distinct VSGs from an estimated 1000 VSG genes.</text>
</comment>
<evidence type="ECO:0000256" key="5">
    <source>
        <dbReference type="ARBA" id="ARBA00023136"/>
    </source>
</evidence>
<keyword evidence="11" id="KW-1185">Reference proteome</keyword>
<proteinExistence type="predicted"/>
<evidence type="ECO:0000256" key="7">
    <source>
        <dbReference type="ARBA" id="ARBA00023288"/>
    </source>
</evidence>
<feature type="compositionally biased region" description="Low complexity" evidence="8">
    <location>
        <begin position="108"/>
        <end position="124"/>
    </location>
</feature>
<organism evidence="10 11">
    <name type="scientific">Trypanosoma equiperdum</name>
    <dbReference type="NCBI Taxonomy" id="5694"/>
    <lineage>
        <taxon>Eukaryota</taxon>
        <taxon>Discoba</taxon>
        <taxon>Euglenozoa</taxon>
        <taxon>Kinetoplastea</taxon>
        <taxon>Metakinetoplastina</taxon>
        <taxon>Trypanosomatida</taxon>
        <taxon>Trypanosomatidae</taxon>
        <taxon>Trypanosoma</taxon>
    </lineage>
</organism>
<feature type="region of interest" description="Disordered" evidence="8">
    <location>
        <begin position="108"/>
        <end position="135"/>
    </location>
</feature>
<keyword evidence="3" id="KW-1003">Cell membrane</keyword>
<dbReference type="SUPFAM" id="SSF118251">
    <property type="entry name" value="Variant surface glycoprotein MITAT 1.2, VSG 221, C-terminal domain"/>
    <property type="match status" value="1"/>
</dbReference>
<evidence type="ECO:0000256" key="4">
    <source>
        <dbReference type="ARBA" id="ARBA00022622"/>
    </source>
</evidence>
<name>A0A1G4HZ30_TRYEQ</name>
<protein>
    <submittedName>
        <fullName evidence="10">Trypanosomal VSG domain/Trypanosome variant surface glycoprotein C-terminal domain containing protein, putative</fullName>
    </submittedName>
</protein>
<evidence type="ECO:0000256" key="3">
    <source>
        <dbReference type="ARBA" id="ARBA00022475"/>
    </source>
</evidence>
<dbReference type="Pfam" id="PF10659">
    <property type="entry name" value="Trypan_glycop_C"/>
    <property type="match status" value="1"/>
</dbReference>
<dbReference type="EMBL" id="CZPT02000089">
    <property type="protein sequence ID" value="SCU64584.1"/>
    <property type="molecule type" value="Genomic_DNA"/>
</dbReference>
<accession>A0A1G4HZ30</accession>
<sequence>MLALSQALKHKATPQTTHDNLLGSIDNSGSSGCTGNKASNGGKCVVYKAGLTAAGADAVQWLKHLQTAAEAEEARHIALQGLESKAGKLEALNKTLDRLFLALRSSAAAGNPTPATAPETTKSSKANKEEAEKECNKAKDDKTECDKLKDKGCTFNDKAKKCTLSEAGKQAVQKAKENEGKEEKKEEKCTGKAEDACKKDTGCKWENNACKDYSFLVNKKLALMDTAFVSLITF</sequence>
<keyword evidence="6" id="KW-0325">Glycoprotein</keyword>
<dbReference type="InterPro" id="IPR027446">
    <property type="entry name" value="VSG_C_dom_sf"/>
</dbReference>
<gene>
    <name evidence="10" type="ORF">TEOVI_000892100</name>
</gene>
<dbReference type="RefSeq" id="XP_067076326.1">
    <property type="nucleotide sequence ID" value="XM_067220225.1"/>
</dbReference>
<dbReference type="Proteomes" id="UP000195570">
    <property type="component" value="Unassembled WGS sequence"/>
</dbReference>
<dbReference type="InterPro" id="IPR019609">
    <property type="entry name" value="Variant_surf_glycoprt_trypan_C"/>
</dbReference>
<feature type="compositionally biased region" description="Basic and acidic residues" evidence="8">
    <location>
        <begin position="126"/>
        <end position="135"/>
    </location>
</feature>
<dbReference type="GO" id="GO:0098552">
    <property type="term" value="C:side of membrane"/>
    <property type="evidence" value="ECO:0007669"/>
    <property type="project" value="UniProtKB-KW"/>
</dbReference>
<keyword evidence="7" id="KW-0449">Lipoprotein</keyword>
<feature type="domain" description="Trypanosome variant surface glycoprotein C-terminal" evidence="9">
    <location>
        <begin position="135"/>
        <end position="231"/>
    </location>
</feature>
<evidence type="ECO:0000313" key="11">
    <source>
        <dbReference type="Proteomes" id="UP000195570"/>
    </source>
</evidence>
<evidence type="ECO:0000256" key="6">
    <source>
        <dbReference type="ARBA" id="ARBA00023180"/>
    </source>
</evidence>
<comment type="caution">
    <text evidence="10">The sequence shown here is derived from an EMBL/GenBank/DDBJ whole genome shotgun (WGS) entry which is preliminary data.</text>
</comment>
<evidence type="ECO:0000256" key="8">
    <source>
        <dbReference type="SAM" id="MobiDB-lite"/>
    </source>
</evidence>
<evidence type="ECO:0000259" key="9">
    <source>
        <dbReference type="Pfam" id="PF10659"/>
    </source>
</evidence>
<dbReference type="Gene3D" id="3.30.1680.40">
    <property type="match status" value="1"/>
</dbReference>
<dbReference type="AlphaFoldDB" id="A0A1G4HZ30"/>
<reference evidence="10" key="1">
    <citation type="submission" date="2016-09" db="EMBL/GenBank/DDBJ databases">
        <authorList>
            <person name="Hebert L."/>
            <person name="Moumen B."/>
        </authorList>
    </citation>
    <scope>NUCLEOTIDE SEQUENCE [LARGE SCALE GENOMIC DNA]</scope>
    <source>
        <strain evidence="10">OVI</strain>
    </source>
</reference>
<evidence type="ECO:0000313" key="10">
    <source>
        <dbReference type="EMBL" id="SCU64584.1"/>
    </source>
</evidence>
<keyword evidence="5" id="KW-0472">Membrane</keyword>
<dbReference type="VEuPathDB" id="TriTrypDB:TEOVI_000892100"/>
<dbReference type="GeneID" id="92382855"/>
<evidence type="ECO:0000256" key="2">
    <source>
        <dbReference type="ARBA" id="ARBA00004609"/>
    </source>
</evidence>
<evidence type="ECO:0000256" key="1">
    <source>
        <dbReference type="ARBA" id="ARBA00002523"/>
    </source>
</evidence>
<dbReference type="GO" id="GO:0005886">
    <property type="term" value="C:plasma membrane"/>
    <property type="evidence" value="ECO:0007669"/>
    <property type="project" value="UniProtKB-SubCell"/>
</dbReference>
<keyword evidence="4" id="KW-0336">GPI-anchor</keyword>